<evidence type="ECO:0000313" key="2">
    <source>
        <dbReference type="EMBL" id="MFB9579849.1"/>
    </source>
</evidence>
<dbReference type="InterPro" id="IPR011528">
    <property type="entry name" value="NERD"/>
</dbReference>
<proteinExistence type="predicted"/>
<organism evidence="2 3">
    <name type="scientific">Streptomyces yanii</name>
    <dbReference type="NCBI Taxonomy" id="78510"/>
    <lineage>
        <taxon>Bacteria</taxon>
        <taxon>Bacillati</taxon>
        <taxon>Actinomycetota</taxon>
        <taxon>Actinomycetes</taxon>
        <taxon>Kitasatosporales</taxon>
        <taxon>Streptomycetaceae</taxon>
        <taxon>Streptomyces</taxon>
    </lineage>
</organism>
<dbReference type="EMBL" id="JBHMCG010000242">
    <property type="protein sequence ID" value="MFB9579849.1"/>
    <property type="molecule type" value="Genomic_DNA"/>
</dbReference>
<dbReference type="Proteomes" id="UP001589710">
    <property type="component" value="Unassembled WGS sequence"/>
</dbReference>
<evidence type="ECO:0000259" key="1">
    <source>
        <dbReference type="Pfam" id="PF08378"/>
    </source>
</evidence>
<reference evidence="2 3" key="1">
    <citation type="submission" date="2024-09" db="EMBL/GenBank/DDBJ databases">
        <authorList>
            <person name="Sun Q."/>
            <person name="Mori K."/>
        </authorList>
    </citation>
    <scope>NUCLEOTIDE SEQUENCE [LARGE SCALE GENOMIC DNA]</scope>
    <source>
        <strain evidence="2 3">JCM 3331</strain>
    </source>
</reference>
<keyword evidence="3" id="KW-1185">Reference proteome</keyword>
<feature type="domain" description="NERD" evidence="1">
    <location>
        <begin position="44"/>
        <end position="102"/>
    </location>
</feature>
<dbReference type="RefSeq" id="WP_345515770.1">
    <property type="nucleotide sequence ID" value="NZ_BAAAXD010000033.1"/>
</dbReference>
<protein>
    <submittedName>
        <fullName evidence="2">Nuclease-related domain-containing protein</fullName>
    </submittedName>
</protein>
<dbReference type="Pfam" id="PF08378">
    <property type="entry name" value="NERD"/>
    <property type="match status" value="1"/>
</dbReference>
<name>A0ABV5RSL1_9ACTN</name>
<sequence length="201" mass="21925">MQRPGAGSSAAAAQARRLRSPLVRLADLVGIQTARGRQAKQWDAGAAGEKATAERLKSLAWRSWTVLHDRALLTGRANVDYLVVSRTGVVFVVDSKRWSARYRLRVVAGRLLHGQVDVTERLRGIRHEVRSLADALGCPVISIVSMEGAPIDGGELVFDGIRIVPADRLVPALRTLGCRKAATGPHPGRLAARLFKPYRRK</sequence>
<evidence type="ECO:0000313" key="3">
    <source>
        <dbReference type="Proteomes" id="UP001589710"/>
    </source>
</evidence>
<comment type="caution">
    <text evidence="2">The sequence shown here is derived from an EMBL/GenBank/DDBJ whole genome shotgun (WGS) entry which is preliminary data.</text>
</comment>
<accession>A0ABV5RSL1</accession>
<gene>
    <name evidence="2" type="ORF">ACFFTL_48335</name>
</gene>